<dbReference type="OrthoDB" id="433832at2759"/>
<reference evidence="4" key="1">
    <citation type="submission" date="2021-02" db="EMBL/GenBank/DDBJ databases">
        <authorList>
            <person name="Dougan E. K."/>
            <person name="Rhodes N."/>
            <person name="Thang M."/>
            <person name="Chan C."/>
        </authorList>
    </citation>
    <scope>NUCLEOTIDE SEQUENCE</scope>
</reference>
<sequence>APKRRWRLRRPLLVAVLATGCIVSAASTAAGFVGASCRGAYCFSQVARPAVAAEAEVEGISSSQPSEPPSRGSDYAASRYWGPAEPEKLVSSDLTIGQTVEAKTVKRIREAGYYVDIGAQREAIIDAAELTDGFPRKGQHTLRVGQSFSARVLRVTDGRAYLTRRSGSLDRPALRGYNRPDVSKFAGLVADAPWLEAEVSGMALWGIFVVLRPPGHDEQVEAMVHSSQFTEDFINTASLGQSVRVKLLGTDAEKEKLELTMKDE</sequence>
<dbReference type="Gene3D" id="2.40.50.140">
    <property type="entry name" value="Nucleic acid-binding proteins"/>
    <property type="match status" value="2"/>
</dbReference>
<dbReference type="InterPro" id="IPR012340">
    <property type="entry name" value="NA-bd_OB-fold"/>
</dbReference>
<dbReference type="Proteomes" id="UP000654075">
    <property type="component" value="Unassembled WGS sequence"/>
</dbReference>
<dbReference type="EMBL" id="CAJNNV010031669">
    <property type="protein sequence ID" value="CAE8637288.1"/>
    <property type="molecule type" value="Genomic_DNA"/>
</dbReference>
<comment type="caution">
    <text evidence="4">The sequence shown here is derived from an EMBL/GenBank/DDBJ whole genome shotgun (WGS) entry which is preliminary data.</text>
</comment>
<evidence type="ECO:0000313" key="4">
    <source>
        <dbReference type="EMBL" id="CAE8637288.1"/>
    </source>
</evidence>
<feature type="non-terminal residue" evidence="4">
    <location>
        <position position="1"/>
    </location>
</feature>
<gene>
    <name evidence="4" type="ORF">PGLA1383_LOCUS52656</name>
</gene>
<feature type="region of interest" description="Disordered" evidence="1">
    <location>
        <begin position="58"/>
        <end position="78"/>
    </location>
</feature>
<feature type="signal peptide" evidence="2">
    <location>
        <begin position="1"/>
        <end position="26"/>
    </location>
</feature>
<feature type="chain" id="PRO_5032927271" description="S1 motif domain-containing protein" evidence="2">
    <location>
        <begin position="27"/>
        <end position="264"/>
    </location>
</feature>
<protein>
    <recommendedName>
        <fullName evidence="3">S1 motif domain-containing protein</fullName>
    </recommendedName>
</protein>
<feature type="domain" description="S1 motif" evidence="3">
    <location>
        <begin position="97"/>
        <end position="165"/>
    </location>
</feature>
<dbReference type="PROSITE" id="PS50126">
    <property type="entry name" value="S1"/>
    <property type="match status" value="2"/>
</dbReference>
<dbReference type="InterPro" id="IPR003029">
    <property type="entry name" value="S1_domain"/>
</dbReference>
<dbReference type="AlphaFoldDB" id="A0A813HFZ1"/>
<evidence type="ECO:0000313" key="5">
    <source>
        <dbReference type="Proteomes" id="UP000654075"/>
    </source>
</evidence>
<accession>A0A813HFZ1</accession>
<keyword evidence="5" id="KW-1185">Reference proteome</keyword>
<organism evidence="4 5">
    <name type="scientific">Polarella glacialis</name>
    <name type="common">Dinoflagellate</name>
    <dbReference type="NCBI Taxonomy" id="89957"/>
    <lineage>
        <taxon>Eukaryota</taxon>
        <taxon>Sar</taxon>
        <taxon>Alveolata</taxon>
        <taxon>Dinophyceae</taxon>
        <taxon>Suessiales</taxon>
        <taxon>Suessiaceae</taxon>
        <taxon>Polarella</taxon>
    </lineage>
</organism>
<keyword evidence="2" id="KW-0732">Signal</keyword>
<feature type="domain" description="S1 motif" evidence="3">
    <location>
        <begin position="187"/>
        <end position="262"/>
    </location>
</feature>
<dbReference type="SMART" id="SM00316">
    <property type="entry name" value="S1"/>
    <property type="match status" value="2"/>
</dbReference>
<dbReference type="SUPFAM" id="SSF50249">
    <property type="entry name" value="Nucleic acid-binding proteins"/>
    <property type="match status" value="2"/>
</dbReference>
<evidence type="ECO:0000256" key="2">
    <source>
        <dbReference type="SAM" id="SignalP"/>
    </source>
</evidence>
<proteinExistence type="predicted"/>
<name>A0A813HFZ1_POLGL</name>
<evidence type="ECO:0000259" key="3">
    <source>
        <dbReference type="PROSITE" id="PS50126"/>
    </source>
</evidence>
<evidence type="ECO:0000256" key="1">
    <source>
        <dbReference type="SAM" id="MobiDB-lite"/>
    </source>
</evidence>
<dbReference type="Pfam" id="PF00575">
    <property type="entry name" value="S1"/>
    <property type="match status" value="1"/>
</dbReference>
<dbReference type="GO" id="GO:0003676">
    <property type="term" value="F:nucleic acid binding"/>
    <property type="evidence" value="ECO:0007669"/>
    <property type="project" value="InterPro"/>
</dbReference>